<gene>
    <name evidence="12" type="ORF">SELMODRAFT_402470</name>
</gene>
<feature type="region of interest" description="Disordered" evidence="11">
    <location>
        <begin position="48"/>
        <end position="82"/>
    </location>
</feature>
<accession>D8QQR4</accession>
<dbReference type="GO" id="GO:0031369">
    <property type="term" value="F:translation initiation factor binding"/>
    <property type="evidence" value="ECO:0000318"/>
    <property type="project" value="GO_Central"/>
</dbReference>
<evidence type="ECO:0000256" key="1">
    <source>
        <dbReference type="ARBA" id="ARBA00004567"/>
    </source>
</evidence>
<dbReference type="KEGG" id="smo:SELMODRAFT_402470"/>
<dbReference type="GO" id="GO:0005737">
    <property type="term" value="C:cytoplasm"/>
    <property type="evidence" value="ECO:0000318"/>
    <property type="project" value="GO_Central"/>
</dbReference>
<evidence type="ECO:0000313" key="12">
    <source>
        <dbReference type="EMBL" id="EFJ38498.1"/>
    </source>
</evidence>
<feature type="region of interest" description="Disordered" evidence="11">
    <location>
        <begin position="170"/>
        <end position="205"/>
    </location>
</feature>
<keyword evidence="5" id="KW-0653">Protein transport</keyword>
<dbReference type="Gene3D" id="1.25.40.510">
    <property type="entry name" value="GLE1-like"/>
    <property type="match status" value="1"/>
</dbReference>
<dbReference type="Pfam" id="PF07817">
    <property type="entry name" value="GLE1"/>
    <property type="match status" value="1"/>
</dbReference>
<organism evidence="13">
    <name type="scientific">Selaginella moellendorffii</name>
    <name type="common">Spikemoss</name>
    <dbReference type="NCBI Taxonomy" id="88036"/>
    <lineage>
        <taxon>Eukaryota</taxon>
        <taxon>Viridiplantae</taxon>
        <taxon>Streptophyta</taxon>
        <taxon>Embryophyta</taxon>
        <taxon>Tracheophyta</taxon>
        <taxon>Lycopodiopsida</taxon>
        <taxon>Selaginellales</taxon>
        <taxon>Selaginellaceae</taxon>
        <taxon>Selaginella</taxon>
    </lineage>
</organism>
<dbReference type="FunCoup" id="D8QQR4">
    <property type="interactions" value="1620"/>
</dbReference>
<dbReference type="OMA" id="PRCPLSI"/>
<feature type="compositionally biased region" description="Acidic residues" evidence="11">
    <location>
        <begin position="171"/>
        <end position="189"/>
    </location>
</feature>
<evidence type="ECO:0000256" key="10">
    <source>
        <dbReference type="ARBA" id="ARBA00029983"/>
    </source>
</evidence>
<keyword evidence="3" id="KW-0813">Transport</keyword>
<evidence type="ECO:0000256" key="3">
    <source>
        <dbReference type="ARBA" id="ARBA00022448"/>
    </source>
</evidence>
<dbReference type="Gramene" id="EFJ38498">
    <property type="protein sequence ID" value="EFJ38498"/>
    <property type="gene ID" value="SELMODRAFT_402470"/>
</dbReference>
<name>D8QQR4_SELML</name>
<dbReference type="PANTHER" id="PTHR12960:SF0">
    <property type="entry name" value="MRNA EXPORT FACTOR GLE1"/>
    <property type="match status" value="1"/>
</dbReference>
<evidence type="ECO:0000256" key="6">
    <source>
        <dbReference type="ARBA" id="ARBA00023010"/>
    </source>
</evidence>
<comment type="similarity">
    <text evidence="2">Belongs to the GLE1 family.</text>
</comment>
<keyword evidence="7" id="KW-0906">Nuclear pore complex</keyword>
<keyword evidence="6" id="KW-0811">Translocation</keyword>
<evidence type="ECO:0000256" key="4">
    <source>
        <dbReference type="ARBA" id="ARBA00022816"/>
    </source>
</evidence>
<evidence type="ECO:0000313" key="13">
    <source>
        <dbReference type="Proteomes" id="UP000001514"/>
    </source>
</evidence>
<dbReference type="HOGENOM" id="CLU_020707_0_0_1"/>
<reference evidence="12 13" key="1">
    <citation type="journal article" date="2011" name="Science">
        <title>The Selaginella genome identifies genetic changes associated with the evolution of vascular plants.</title>
        <authorList>
            <person name="Banks J.A."/>
            <person name="Nishiyama T."/>
            <person name="Hasebe M."/>
            <person name="Bowman J.L."/>
            <person name="Gribskov M."/>
            <person name="dePamphilis C."/>
            <person name="Albert V.A."/>
            <person name="Aono N."/>
            <person name="Aoyama T."/>
            <person name="Ambrose B.A."/>
            <person name="Ashton N.W."/>
            <person name="Axtell M.J."/>
            <person name="Barker E."/>
            <person name="Barker M.S."/>
            <person name="Bennetzen J.L."/>
            <person name="Bonawitz N.D."/>
            <person name="Chapple C."/>
            <person name="Cheng C."/>
            <person name="Correa L.G."/>
            <person name="Dacre M."/>
            <person name="DeBarry J."/>
            <person name="Dreyer I."/>
            <person name="Elias M."/>
            <person name="Engstrom E.M."/>
            <person name="Estelle M."/>
            <person name="Feng L."/>
            <person name="Finet C."/>
            <person name="Floyd S.K."/>
            <person name="Frommer W.B."/>
            <person name="Fujita T."/>
            <person name="Gramzow L."/>
            <person name="Gutensohn M."/>
            <person name="Harholt J."/>
            <person name="Hattori M."/>
            <person name="Heyl A."/>
            <person name="Hirai T."/>
            <person name="Hiwatashi Y."/>
            <person name="Ishikawa M."/>
            <person name="Iwata M."/>
            <person name="Karol K.G."/>
            <person name="Koehler B."/>
            <person name="Kolukisaoglu U."/>
            <person name="Kubo M."/>
            <person name="Kurata T."/>
            <person name="Lalonde S."/>
            <person name="Li K."/>
            <person name="Li Y."/>
            <person name="Litt A."/>
            <person name="Lyons E."/>
            <person name="Manning G."/>
            <person name="Maruyama T."/>
            <person name="Michael T.P."/>
            <person name="Mikami K."/>
            <person name="Miyazaki S."/>
            <person name="Morinaga S."/>
            <person name="Murata T."/>
            <person name="Mueller-Roeber B."/>
            <person name="Nelson D.R."/>
            <person name="Obara M."/>
            <person name="Oguri Y."/>
            <person name="Olmstead R.G."/>
            <person name="Onodera N."/>
            <person name="Petersen B.L."/>
            <person name="Pils B."/>
            <person name="Prigge M."/>
            <person name="Rensing S.A."/>
            <person name="Riano-Pachon D.M."/>
            <person name="Roberts A.W."/>
            <person name="Sato Y."/>
            <person name="Scheller H.V."/>
            <person name="Schulz B."/>
            <person name="Schulz C."/>
            <person name="Shakirov E.V."/>
            <person name="Shibagaki N."/>
            <person name="Shinohara N."/>
            <person name="Shippen D.E."/>
            <person name="Soerensen I."/>
            <person name="Sotooka R."/>
            <person name="Sugimoto N."/>
            <person name="Sugita M."/>
            <person name="Sumikawa N."/>
            <person name="Tanurdzic M."/>
            <person name="Theissen G."/>
            <person name="Ulvskov P."/>
            <person name="Wakazuki S."/>
            <person name="Weng J.K."/>
            <person name="Willats W.W."/>
            <person name="Wipf D."/>
            <person name="Wolf P.G."/>
            <person name="Yang L."/>
            <person name="Zimmer A.D."/>
            <person name="Zhu Q."/>
            <person name="Mitros T."/>
            <person name="Hellsten U."/>
            <person name="Loque D."/>
            <person name="Otillar R."/>
            <person name="Salamov A."/>
            <person name="Schmutz J."/>
            <person name="Shapiro H."/>
            <person name="Lindquist E."/>
            <person name="Lucas S."/>
            <person name="Rokhsar D."/>
            <person name="Grigoriev I.V."/>
        </authorList>
    </citation>
    <scope>NUCLEOTIDE SEQUENCE [LARGE SCALE GENOMIC DNA]</scope>
</reference>
<feature type="region of interest" description="Disordered" evidence="11">
    <location>
        <begin position="380"/>
        <end position="420"/>
    </location>
</feature>
<keyword evidence="13" id="KW-1185">Reference proteome</keyword>
<dbReference type="AlphaFoldDB" id="D8QQR4"/>
<feature type="compositionally biased region" description="Basic and acidic residues" evidence="11">
    <location>
        <begin position="132"/>
        <end position="143"/>
    </location>
</feature>
<dbReference type="GO" id="GO:0000822">
    <property type="term" value="F:inositol hexakisphosphate binding"/>
    <property type="evidence" value="ECO:0000318"/>
    <property type="project" value="GO_Central"/>
</dbReference>
<keyword evidence="4" id="KW-0509">mRNA transport</keyword>
<keyword evidence="8" id="KW-0539">Nucleus</keyword>
<dbReference type="GO" id="GO:0016973">
    <property type="term" value="P:poly(A)+ mRNA export from nucleus"/>
    <property type="evidence" value="ECO:0000318"/>
    <property type="project" value="GO_Central"/>
</dbReference>
<dbReference type="GO" id="GO:0044614">
    <property type="term" value="C:nuclear pore cytoplasmic filaments"/>
    <property type="evidence" value="ECO:0000318"/>
    <property type="project" value="GO_Central"/>
</dbReference>
<dbReference type="InParanoid" id="D8QQR4"/>
<dbReference type="Proteomes" id="UP000001514">
    <property type="component" value="Unassembled WGS sequence"/>
</dbReference>
<dbReference type="STRING" id="88036.D8QQR4"/>
<dbReference type="GO" id="GO:0005543">
    <property type="term" value="F:phospholipid binding"/>
    <property type="evidence" value="ECO:0000318"/>
    <property type="project" value="GO_Central"/>
</dbReference>
<dbReference type="eggNOG" id="KOG2412">
    <property type="taxonomic scope" value="Eukaryota"/>
</dbReference>
<proteinExistence type="inferred from homology"/>
<feature type="region of interest" description="Disordered" evidence="11">
    <location>
        <begin position="123"/>
        <end position="151"/>
    </location>
</feature>
<feature type="compositionally biased region" description="Basic and acidic residues" evidence="11">
    <location>
        <begin position="312"/>
        <end position="356"/>
    </location>
</feature>
<protein>
    <recommendedName>
        <fullName evidence="9">mRNA export factor GLE1</fullName>
    </recommendedName>
    <alternativeName>
        <fullName evidence="10">Nucleoporin GLE1</fullName>
    </alternativeName>
</protein>
<feature type="region of interest" description="Disordered" evidence="11">
    <location>
        <begin position="312"/>
        <end position="359"/>
    </location>
</feature>
<evidence type="ECO:0000256" key="2">
    <source>
        <dbReference type="ARBA" id="ARBA00011056"/>
    </source>
</evidence>
<dbReference type="PANTHER" id="PTHR12960">
    <property type="entry name" value="GLE-1-RELATED"/>
    <property type="match status" value="1"/>
</dbReference>
<evidence type="ECO:0000256" key="11">
    <source>
        <dbReference type="SAM" id="MobiDB-lite"/>
    </source>
</evidence>
<evidence type="ECO:0000256" key="9">
    <source>
        <dbReference type="ARBA" id="ARBA00026227"/>
    </source>
</evidence>
<evidence type="ECO:0000256" key="5">
    <source>
        <dbReference type="ARBA" id="ARBA00022927"/>
    </source>
</evidence>
<dbReference type="InterPro" id="IPR012476">
    <property type="entry name" value="GLE1"/>
</dbReference>
<comment type="subcellular location">
    <subcellularLocation>
        <location evidence="1">Nucleus</location>
        <location evidence="1">Nuclear pore complex</location>
    </subcellularLocation>
</comment>
<feature type="region of interest" description="Disordered" evidence="11">
    <location>
        <begin position="1"/>
        <end position="30"/>
    </location>
</feature>
<sequence>MSGSPLLEPMRRRKSGSPAAMVESLMRPESPLRPRVLAPLFTNVALSEERGTRAATAGSDDCSQNVDPDESPSKGLSPHSLARLVPKDVAKLAASGRGRDALLGMVDPQPDWTLGDLRDELEELTEKMSGSRLREEGDLRESESVPQQRWGLSEEVADFNRISKPFVMRLDDEDFESSDDDDDDEEEDVFSQNDPGRDRQAPVVHNSSRQKFTAFDRVLTHKSPYDEDAIFLTTSKVEAALFEAERLRILRVQEELRQKRFQLESALLEETQRSAEKIAQVMKDEEAKCEMTRRSDKQYQRLIAEQRDKHLSALQRDHEQRSQVEERKIKKDEEAQRREHSVREEMERQQKAKADAEIAAAKAAEAQRIRKLEEQVAAEAEKKRQAEAAQKAEADRKENESAKPSRGAPQLRVSKSAADNEMGRKKILQQLNEASKSLQANPVLRKNLKALGFQIGKLWNQVAATEEQVRKVSMEFLQLANNPQSQPFVVSTLASKLMSQCEAQVLRAPSYAFVFARIVVNVSSQLPVVMDAVLAHLNVVCILTVPKYFMYKKVTFSSFFFPCDKSYYNMLGFREDDSGTLETADDYVARMTAYVTLYAAITQTGGTNGHGIANGWKWCAQLLNHLPANRYSASALFAFLETAGFRLYQSYPKPFMKLMNTIVTRFVPLLQKHNDPDARSVLNRLETYLGTKQFTKRPKDELTQQQTVSAIALKEASWY</sequence>
<dbReference type="InterPro" id="IPR038506">
    <property type="entry name" value="GLE1-like_sf"/>
</dbReference>
<dbReference type="GO" id="GO:0015031">
    <property type="term" value="P:protein transport"/>
    <property type="evidence" value="ECO:0007669"/>
    <property type="project" value="UniProtKB-KW"/>
</dbReference>
<dbReference type="EMBL" id="GL377565">
    <property type="protein sequence ID" value="EFJ38498.1"/>
    <property type="molecule type" value="Genomic_DNA"/>
</dbReference>
<feature type="compositionally biased region" description="Basic and acidic residues" evidence="11">
    <location>
        <begin position="380"/>
        <end position="403"/>
    </location>
</feature>
<evidence type="ECO:0000256" key="8">
    <source>
        <dbReference type="ARBA" id="ARBA00023242"/>
    </source>
</evidence>
<evidence type="ECO:0000256" key="7">
    <source>
        <dbReference type="ARBA" id="ARBA00023132"/>
    </source>
</evidence>